<dbReference type="Pfam" id="PF13682">
    <property type="entry name" value="CZB"/>
    <property type="match status" value="1"/>
</dbReference>
<organism evidence="2 3">
    <name type="scientific">Vitreoscilla filiformis</name>
    <dbReference type="NCBI Taxonomy" id="63"/>
    <lineage>
        <taxon>Bacteria</taxon>
        <taxon>Pseudomonadati</taxon>
        <taxon>Pseudomonadota</taxon>
        <taxon>Betaproteobacteria</taxon>
        <taxon>Neisseriales</taxon>
        <taxon>Neisseriaceae</taxon>
        <taxon>Vitreoscilla</taxon>
    </lineage>
</organism>
<protein>
    <recommendedName>
        <fullName evidence="1">Chemoreceptor zinc-binding domain-containing protein</fullName>
    </recommendedName>
</protein>
<dbReference type="InterPro" id="IPR025991">
    <property type="entry name" value="Chemoreceptor_zinc-bind_dom"/>
</dbReference>
<dbReference type="EMBL" id="CP022423">
    <property type="protein sequence ID" value="ASM77104.1"/>
    <property type="molecule type" value="Genomic_DNA"/>
</dbReference>
<sequence length="225" mass="25425">MHHQDTRMKLWDWLRTKVGRPSRSALSSDFATTSRMDTNGPTTMLMQDSRLMQDLAQLHAENEEDEANAKEAAGGLDFVAAIRVHQAWRGRLTALIDKPTKERLSARQVARDDLCDLGQWLQGPGRRLHGTDPLLNALTSAHSRFHYLAAQVLYAAQMGHSEQAKQILNTDYHLASVRLQGKLAELFVKIETHEALGRNQRYKTPVPEHLRSARAWMDTQPPGTD</sequence>
<evidence type="ECO:0000313" key="3">
    <source>
        <dbReference type="Proteomes" id="UP000199729"/>
    </source>
</evidence>
<feature type="domain" description="Chemoreceptor zinc-binding" evidence="1">
    <location>
        <begin position="85"/>
        <end position="153"/>
    </location>
</feature>
<dbReference type="KEGG" id="vff:VITFI_CDS1326"/>
<dbReference type="Proteomes" id="UP000199729">
    <property type="component" value="Chromosome"/>
</dbReference>
<name>A0A221KDI7_VITFI</name>
<evidence type="ECO:0000313" key="2">
    <source>
        <dbReference type="EMBL" id="ASM77104.1"/>
    </source>
</evidence>
<reference evidence="2 3" key="1">
    <citation type="submission" date="2017-07" db="EMBL/GenBank/DDBJ databases">
        <title>Complete Genome Sequence of the cosmetic ferment Vitreoscilla filiformis (ATCC15551).</title>
        <authorList>
            <person name="Contreras S."/>
            <person name="Sagory-Zalkind P."/>
            <person name="Blanquart H."/>
            <person name="Iltis A."/>
            <person name="Morand S.C."/>
        </authorList>
    </citation>
    <scope>NUCLEOTIDE SEQUENCE [LARGE SCALE GENOMIC DNA]</scope>
    <source>
        <strain evidence="2 3">ATCC 15551</strain>
    </source>
</reference>
<gene>
    <name evidence="2" type="ORF">VITFI_CDS1326</name>
</gene>
<dbReference type="Gene3D" id="1.20.120.30">
    <property type="entry name" value="Aspartate receptor, ligand-binding domain"/>
    <property type="match status" value="1"/>
</dbReference>
<keyword evidence="3" id="KW-1185">Reference proteome</keyword>
<proteinExistence type="predicted"/>
<dbReference type="AlphaFoldDB" id="A0A221KDI7"/>
<evidence type="ECO:0000259" key="1">
    <source>
        <dbReference type="Pfam" id="PF13682"/>
    </source>
</evidence>
<accession>A0A221KDI7</accession>